<evidence type="ECO:0000313" key="11">
    <source>
        <dbReference type="Proteomes" id="UP000198307"/>
    </source>
</evidence>
<dbReference type="GO" id="GO:0000030">
    <property type="term" value="F:mannosyltransferase activity"/>
    <property type="evidence" value="ECO:0007669"/>
    <property type="project" value="InterPro"/>
</dbReference>
<gene>
    <name evidence="10" type="ORF">SAMN05444959_12128</name>
</gene>
<sequence>MVALERDFTSGRNRLSRMLPFAIGRTDRRFLVAMLLALIGIRLLVILWLPVTDTTEARYIEIARKMLASGDWINPQFDVGVPFWGKPPLHTWLSALGMKLFGVGYFGARILIFLTAIATGLLCLGWVRRDRGLDQGLVAVAVMGSSLLFFGASAFVMTDMVMVMGTTLGMIAFYRSVQNTRDRRLWGHLFFLSLAIGLLAKGPVAVVLTGIPLFLWLLIGNRWHLLRGLPWKNGLLLMGMLSLPWYLAAEIRTPGFLRYFIIGEHVQRFLAPGWSGDLYGNGHVEPKGMIWLFAIGAFLPWSLFAAALLLRSRAVAVVLRRDDQGWYSYLAFWALSPLILFTPAANILPAYALPALPPAAILLTSLWAESQGRPGQATRLAVGLVLTVMAGLYLGVAIIAQVAPAKLTTKTELMLIEKQRQIDPDMALTYWGGRSYSGEFYSRGTAGHASDPGEIRALLSNHRRDAIAVPSRFLSQITTITGTHFDDMGIYGRRHLLVEKPREKEEQ</sequence>
<evidence type="ECO:0000256" key="7">
    <source>
        <dbReference type="ARBA" id="ARBA00023136"/>
    </source>
</evidence>
<keyword evidence="2" id="KW-1003">Cell membrane</keyword>
<dbReference type="GO" id="GO:0005886">
    <property type="term" value="C:plasma membrane"/>
    <property type="evidence" value="ECO:0007669"/>
    <property type="project" value="UniProtKB-SubCell"/>
</dbReference>
<dbReference type="GO" id="GO:0006493">
    <property type="term" value="P:protein O-linked glycosylation"/>
    <property type="evidence" value="ECO:0007669"/>
    <property type="project" value="InterPro"/>
</dbReference>
<dbReference type="GO" id="GO:0010041">
    <property type="term" value="P:response to iron(III) ion"/>
    <property type="evidence" value="ECO:0007669"/>
    <property type="project" value="TreeGrafter"/>
</dbReference>
<dbReference type="PANTHER" id="PTHR33908">
    <property type="entry name" value="MANNOSYLTRANSFERASE YKCB-RELATED"/>
    <property type="match status" value="1"/>
</dbReference>
<dbReference type="EMBL" id="FZQB01000021">
    <property type="protein sequence ID" value="SNT76530.1"/>
    <property type="molecule type" value="Genomic_DNA"/>
</dbReference>
<name>A0A239Q263_9RHOB</name>
<evidence type="ECO:0000256" key="2">
    <source>
        <dbReference type="ARBA" id="ARBA00022475"/>
    </source>
</evidence>
<evidence type="ECO:0000256" key="5">
    <source>
        <dbReference type="ARBA" id="ARBA00022692"/>
    </source>
</evidence>
<organism evidence="10 11">
    <name type="scientific">Paracoccus seriniphilus</name>
    <dbReference type="NCBI Taxonomy" id="184748"/>
    <lineage>
        <taxon>Bacteria</taxon>
        <taxon>Pseudomonadati</taxon>
        <taxon>Pseudomonadota</taxon>
        <taxon>Alphaproteobacteria</taxon>
        <taxon>Rhodobacterales</taxon>
        <taxon>Paracoccaceae</taxon>
        <taxon>Paracoccus</taxon>
    </lineage>
</organism>
<evidence type="ECO:0000256" key="4">
    <source>
        <dbReference type="ARBA" id="ARBA00022679"/>
    </source>
</evidence>
<feature type="transmembrane region" description="Helical" evidence="8">
    <location>
        <begin position="380"/>
        <end position="403"/>
    </location>
</feature>
<keyword evidence="7 8" id="KW-0472">Membrane</keyword>
<keyword evidence="6 8" id="KW-1133">Transmembrane helix</keyword>
<accession>A0A239Q263</accession>
<dbReference type="InterPro" id="IPR003342">
    <property type="entry name" value="ArnT-like_N"/>
</dbReference>
<comment type="subcellular location">
    <subcellularLocation>
        <location evidence="1">Cell membrane</location>
        <topology evidence="1">Multi-pass membrane protein</topology>
    </subcellularLocation>
</comment>
<feature type="transmembrane region" description="Helical" evidence="8">
    <location>
        <begin position="326"/>
        <end position="345"/>
    </location>
</feature>
<dbReference type="Proteomes" id="UP000198307">
    <property type="component" value="Unassembled WGS sequence"/>
</dbReference>
<feature type="domain" description="ArnT-like N-terminal" evidence="9">
    <location>
        <begin position="31"/>
        <end position="260"/>
    </location>
</feature>
<dbReference type="OrthoDB" id="9775035at2"/>
<feature type="transmembrane region" description="Helical" evidence="8">
    <location>
        <begin position="288"/>
        <end position="310"/>
    </location>
</feature>
<feature type="transmembrane region" description="Helical" evidence="8">
    <location>
        <begin position="136"/>
        <end position="155"/>
    </location>
</feature>
<protein>
    <submittedName>
        <fullName evidence="10">4-amino-4-deoxy-L-arabinose transferase</fullName>
    </submittedName>
</protein>
<dbReference type="RefSeq" id="WP_089345837.1">
    <property type="nucleotide sequence ID" value="NZ_CP067131.1"/>
</dbReference>
<evidence type="ECO:0000259" key="9">
    <source>
        <dbReference type="Pfam" id="PF02366"/>
    </source>
</evidence>
<evidence type="ECO:0000256" key="6">
    <source>
        <dbReference type="ARBA" id="ARBA00022989"/>
    </source>
</evidence>
<feature type="transmembrane region" description="Helical" evidence="8">
    <location>
        <begin position="103"/>
        <end position="124"/>
    </location>
</feature>
<dbReference type="InterPro" id="IPR050297">
    <property type="entry name" value="LipidA_mod_glycosyltrf_83"/>
</dbReference>
<keyword evidence="11" id="KW-1185">Reference proteome</keyword>
<feature type="transmembrane region" description="Helical" evidence="8">
    <location>
        <begin position="30"/>
        <end position="49"/>
    </location>
</feature>
<reference evidence="10 11" key="1">
    <citation type="submission" date="2017-07" db="EMBL/GenBank/DDBJ databases">
        <authorList>
            <person name="Sun Z.S."/>
            <person name="Albrecht U."/>
            <person name="Echele G."/>
            <person name="Lee C.C."/>
        </authorList>
    </citation>
    <scope>NUCLEOTIDE SEQUENCE [LARGE SCALE GENOMIC DNA]</scope>
    <source>
        <strain evidence="10 11">DSM 14827</strain>
    </source>
</reference>
<evidence type="ECO:0000313" key="10">
    <source>
        <dbReference type="EMBL" id="SNT76530.1"/>
    </source>
</evidence>
<dbReference type="GO" id="GO:0016763">
    <property type="term" value="F:pentosyltransferase activity"/>
    <property type="evidence" value="ECO:0007669"/>
    <property type="project" value="TreeGrafter"/>
</dbReference>
<proteinExistence type="predicted"/>
<dbReference type="PANTHER" id="PTHR33908:SF3">
    <property type="entry name" value="UNDECAPRENYL PHOSPHATE-ALPHA-4-AMINO-4-DEOXY-L-ARABINOSE ARABINOSYL TRANSFERASE"/>
    <property type="match status" value="1"/>
</dbReference>
<keyword evidence="3" id="KW-0328">Glycosyltransferase</keyword>
<feature type="transmembrane region" description="Helical" evidence="8">
    <location>
        <begin position="189"/>
        <end position="219"/>
    </location>
</feature>
<evidence type="ECO:0000256" key="8">
    <source>
        <dbReference type="SAM" id="Phobius"/>
    </source>
</evidence>
<feature type="transmembrane region" description="Helical" evidence="8">
    <location>
        <begin position="161"/>
        <end position="177"/>
    </location>
</feature>
<keyword evidence="5 8" id="KW-0812">Transmembrane</keyword>
<evidence type="ECO:0000256" key="3">
    <source>
        <dbReference type="ARBA" id="ARBA00022676"/>
    </source>
</evidence>
<dbReference type="AlphaFoldDB" id="A0A239Q263"/>
<keyword evidence="4 10" id="KW-0808">Transferase</keyword>
<dbReference type="GO" id="GO:0009103">
    <property type="term" value="P:lipopolysaccharide biosynthetic process"/>
    <property type="evidence" value="ECO:0007669"/>
    <property type="project" value="UniProtKB-ARBA"/>
</dbReference>
<evidence type="ECO:0000256" key="1">
    <source>
        <dbReference type="ARBA" id="ARBA00004651"/>
    </source>
</evidence>
<dbReference type="Pfam" id="PF02366">
    <property type="entry name" value="PMT"/>
    <property type="match status" value="1"/>
</dbReference>